<evidence type="ECO:0000256" key="6">
    <source>
        <dbReference type="ARBA" id="ARBA00023242"/>
    </source>
</evidence>
<evidence type="ECO:0000256" key="3">
    <source>
        <dbReference type="ARBA" id="ARBA00022723"/>
    </source>
</evidence>
<evidence type="ECO:0000256" key="2">
    <source>
        <dbReference type="ARBA" id="ARBA00006801"/>
    </source>
</evidence>
<evidence type="ECO:0000259" key="10">
    <source>
        <dbReference type="PROSITE" id="PS51184"/>
    </source>
</evidence>
<dbReference type="PANTHER" id="PTHR12549">
    <property type="entry name" value="JMJC DOMAIN-CONTAINING HISTONE DEMETHYLATION PROTEIN"/>
    <property type="match status" value="1"/>
</dbReference>
<feature type="compositionally biased region" description="Basic residues" evidence="8">
    <location>
        <begin position="436"/>
        <end position="452"/>
    </location>
</feature>
<comment type="caution">
    <text evidence="11">The sequence shown here is derived from an EMBL/GenBank/DDBJ whole genome shotgun (WGS) entry which is preliminary data.</text>
</comment>
<dbReference type="PROSITE" id="PS50089">
    <property type="entry name" value="ZF_RING_2"/>
    <property type="match status" value="1"/>
</dbReference>
<dbReference type="EMBL" id="BDQV01000203">
    <property type="protein sequence ID" value="GAY59134.1"/>
    <property type="molecule type" value="Genomic_DNA"/>
</dbReference>
<feature type="compositionally biased region" description="Basic residues" evidence="8">
    <location>
        <begin position="224"/>
        <end position="238"/>
    </location>
</feature>
<dbReference type="Pfam" id="PF10497">
    <property type="entry name" value="zf-4CXXC_R1"/>
    <property type="match status" value="1"/>
</dbReference>
<evidence type="ECO:0008006" key="13">
    <source>
        <dbReference type="Google" id="ProtNLM"/>
    </source>
</evidence>
<evidence type="ECO:0000256" key="4">
    <source>
        <dbReference type="ARBA" id="ARBA00023015"/>
    </source>
</evidence>
<dbReference type="Gene3D" id="2.60.120.650">
    <property type="entry name" value="Cupin"/>
    <property type="match status" value="2"/>
</dbReference>
<dbReference type="STRING" id="55188.A0A2H5Q3H0"/>
<evidence type="ECO:0000256" key="8">
    <source>
        <dbReference type="SAM" id="MobiDB-lite"/>
    </source>
</evidence>
<feature type="domain" description="JmjC" evidence="10">
    <location>
        <begin position="1311"/>
        <end position="1748"/>
    </location>
</feature>
<dbReference type="GO" id="GO:0032454">
    <property type="term" value="F:histone H3K9 demethylase activity"/>
    <property type="evidence" value="ECO:0007669"/>
    <property type="project" value="InterPro"/>
</dbReference>
<comment type="subcellular location">
    <subcellularLocation>
        <location evidence="1">Nucleus</location>
    </subcellularLocation>
</comment>
<evidence type="ECO:0000313" key="11">
    <source>
        <dbReference type="EMBL" id="GAY59134.1"/>
    </source>
</evidence>
<feature type="compositionally biased region" description="Basic residues" evidence="8">
    <location>
        <begin position="327"/>
        <end position="342"/>
    </location>
</feature>
<feature type="region of interest" description="Disordered" evidence="8">
    <location>
        <begin position="325"/>
        <end position="347"/>
    </location>
</feature>
<dbReference type="Pfam" id="PF02373">
    <property type="entry name" value="JmjC"/>
    <property type="match status" value="1"/>
</dbReference>
<dbReference type="SUPFAM" id="SSF51197">
    <property type="entry name" value="Clavaminate synthase-like"/>
    <property type="match status" value="1"/>
</dbReference>
<proteinExistence type="inferred from homology"/>
<evidence type="ECO:0000256" key="5">
    <source>
        <dbReference type="ARBA" id="ARBA00023163"/>
    </source>
</evidence>
<accession>A0A2H5Q3H0</accession>
<evidence type="ECO:0000256" key="7">
    <source>
        <dbReference type="PROSITE-ProRule" id="PRU00175"/>
    </source>
</evidence>
<keyword evidence="7" id="KW-0863">Zinc-finger</keyword>
<feature type="domain" description="RING-type" evidence="9">
    <location>
        <begin position="874"/>
        <end position="921"/>
    </location>
</feature>
<dbReference type="PROSITE" id="PS51184">
    <property type="entry name" value="JMJC"/>
    <property type="match status" value="1"/>
</dbReference>
<dbReference type="GO" id="GO:0000118">
    <property type="term" value="C:histone deacetylase complex"/>
    <property type="evidence" value="ECO:0007669"/>
    <property type="project" value="TreeGrafter"/>
</dbReference>
<dbReference type="InterPro" id="IPR003347">
    <property type="entry name" value="JmjC_dom"/>
</dbReference>
<dbReference type="InterPro" id="IPR045109">
    <property type="entry name" value="LSDs-like"/>
</dbReference>
<dbReference type="SMART" id="SM00384">
    <property type="entry name" value="AT_hook"/>
    <property type="match status" value="9"/>
</dbReference>
<name>A0A2H5Q3H0_CITUN</name>
<keyword evidence="6" id="KW-0539">Nucleus</keyword>
<sequence length="1786" mass="197689">MEDKKKSENGCGIEDDEESLQLLGGDRENQVGLASAGGGGEEATCRFGAGGNGGAAAGEILDVKAFHQLFGEDGGGNLVNEDFLQVGKSSVNACENGGLDFASELFEGLFGEVSGGGNGGEGIGSLFGQVNGSGGGDGNGGLGFCGEGFGGLFGSVDDGNGIERLFGEIAASGNANDGKSALVMPKRKRGRPVGSKNKKKVPAYQADIEGLSKVGEDGIEGPMKKRGRPKGSKNKRKKNFDEQNQEFPGQIARGEDRDGKITCNIEQPIGDGNAEPKYRQGQCSAVERGSNSVVGTILQAGSEIQRDTGMPVDASFGDAAVRENVKPKKKRGRPKGSKSKKQKLAEGNQEIASAKVCDDTITCNIEQSIIGDGIVEPKYRQAHSTAVGEVHSAGEGVYNGVVGTILPTGLKIQRDRGMPVNARFGDGVVRENVKPEKKRGRPKGSKSKKQKLAKGNQEISSDIVCGVGDYYSNVRLEGLENQRVTAVNEEYGIVNVEASNGDGADCVTAGAKDKPAWLQVFNNTKKNHFAGVVYEVPVEILVGDNACDQNFRPLDLENKRTTCGGDENRKMNVEATEGETVNSMPRKKRGRPKGWKKKKEIVGAEEIIQPLSGGDNIVLLKRKRGRPKGWKKKKEIVGAEEIIQPLSGRDNIVLLKRKRGRPKGWKKKKEIVGAEEIIQQLSGGGNIVLLKKKRGRPMGSKKKNKILTSEENRRMPGNIVCDNSSGHKNVLPVSLERTSMAKGEEKQQVGDVQKNDCGNKKPCKRGRGKDGKNKRAVFYGKALNRILAKKHQNQRPPTKIGEEKGKYMKVKRGCLVEEGSDIGHGDINTCKLSNDSVKIEKRTRGRPRKICNQSENSESIDATSCKKEQRGLMCHQCLRNDRNDVVVCANCKRKRYCYQCVAKWYPEKTREDIEIACPFCRGNCNCRVCLKQDLDVLAGHQEEDKNIKLEKLLYLLQKTLPLLRHIQQEQNSELEVESKICGIQLTEDHVKRSVLDDDDRVYCDNCSTSIVNFHRSCPNPDCSYDLCLTCCWEIRKDIQSGDKEAKSSQQQVFEKVRGQVAELNGQNSVNFGTDDCVADMSCKFLDWRAEPHGRIPCPAKARGGCGTQMLTLRRIFDANWVSKLIATAEDLTFSYRSLDVNVSQGCSLCHPVDSAENGTKPLEVRQAAYRENSQDNYLYCPNAIQLGNSAIEHFQMHWIRGEPVIVRNVLETTCGLSWDPMVMWRAFVGARRILKEEAHKVKAIDCLEWCEVEINIFQFFKGYLEGRRYRNGWPGMLKLKDWPPSNSFEECLPRHGAEFIAMLPFADYTHPKSGLLNLATKLPAVLKPDLGPKAYIAYGSSEELGRGDSVTKLHCDISDAVNVLTHTAEVKIPPWQQKIIKNLQKKYDAEDLDKLSSRVPNASGRVGRKPQKKPPKEKNPKVNTTGSDSLMEHFNLEEKKQDGIQNTSQEGEYSKGLDALWLTPKRRESALGQSDFHGPKPDQGERDAASESLPDNRIQSYNNCLDDARANPSFPNGMDTGHSCAAVEEFQPAHALEGNHETVEGSMCNQDHPYDVAGKTELVKGEGSLEATYSDDGVDNEASIESNVNAERDNFLDNHMTDVVYGGAVWDIFRRQDVPKLIEYLQKHQKEFRHINNHPVTSVIHPIHDQTLFLSERHKKQLKEEFSKIYYQSSHFYLYTKMPYWCVTFNNFSDVEPWTFEQHLGEAVFIPAGCPHQVRNRKSCIKVALDFVSPENVQECIQLTEEFRLLPKGHRANEDKLEVKKMALYAVSAAVSEAQILTSKSE</sequence>
<keyword evidence="3" id="KW-0479">Metal-binding</keyword>
<feature type="region of interest" description="Disordered" evidence="8">
    <location>
        <begin position="433"/>
        <end position="455"/>
    </location>
</feature>
<feature type="region of interest" description="Disordered" evidence="8">
    <location>
        <begin position="1469"/>
        <end position="1498"/>
    </location>
</feature>
<reference evidence="11 12" key="1">
    <citation type="journal article" date="2017" name="Front. Genet.">
        <title>Draft sequencing of the heterozygous diploid genome of Satsuma (Citrus unshiu Marc.) using a hybrid assembly approach.</title>
        <authorList>
            <person name="Shimizu T."/>
            <person name="Tanizawa Y."/>
            <person name="Mochizuki T."/>
            <person name="Nagasaki H."/>
            <person name="Yoshioka T."/>
            <person name="Toyoda A."/>
            <person name="Fujiyama A."/>
            <person name="Kaminuma E."/>
            <person name="Nakamura Y."/>
        </authorList>
    </citation>
    <scope>NUCLEOTIDE SEQUENCE [LARGE SCALE GENOMIC DNA]</scope>
    <source>
        <strain evidence="12">cv. Miyagawa wase</strain>
    </source>
</reference>
<dbReference type="GO" id="GO:0006357">
    <property type="term" value="P:regulation of transcription by RNA polymerase II"/>
    <property type="evidence" value="ECO:0007669"/>
    <property type="project" value="TreeGrafter"/>
</dbReference>
<keyword evidence="12" id="KW-1185">Reference proteome</keyword>
<protein>
    <recommendedName>
        <fullName evidence="13">JmjC domain-containing protein</fullName>
    </recommendedName>
</protein>
<dbReference type="Proteomes" id="UP000236630">
    <property type="component" value="Unassembled WGS sequence"/>
</dbReference>
<dbReference type="PANTHER" id="PTHR12549:SF38">
    <property type="entry name" value="JMJC DOMAIN-CONTAINING HISTONE DEMETHYLASE 2, ISOFORM A"/>
    <property type="match status" value="1"/>
</dbReference>
<feature type="region of interest" description="Disordered" evidence="8">
    <location>
        <begin position="1"/>
        <end position="22"/>
    </location>
</feature>
<evidence type="ECO:0000259" key="9">
    <source>
        <dbReference type="PROSITE" id="PS50089"/>
    </source>
</evidence>
<gene>
    <name evidence="11" type="ORF">CUMW_192240</name>
</gene>
<dbReference type="InterPro" id="IPR018866">
    <property type="entry name" value="Znf-4CXXC_R1"/>
</dbReference>
<evidence type="ECO:0000313" key="12">
    <source>
        <dbReference type="Proteomes" id="UP000236630"/>
    </source>
</evidence>
<dbReference type="GO" id="GO:0008270">
    <property type="term" value="F:zinc ion binding"/>
    <property type="evidence" value="ECO:0007669"/>
    <property type="project" value="UniProtKB-KW"/>
</dbReference>
<feature type="region of interest" description="Disordered" evidence="8">
    <location>
        <begin position="1391"/>
        <end position="1429"/>
    </location>
</feature>
<dbReference type="GO" id="GO:0000785">
    <property type="term" value="C:chromatin"/>
    <property type="evidence" value="ECO:0007669"/>
    <property type="project" value="TreeGrafter"/>
</dbReference>
<keyword evidence="7" id="KW-0862">Zinc</keyword>
<feature type="region of interest" description="Disordered" evidence="8">
    <location>
        <begin position="740"/>
        <end position="772"/>
    </location>
</feature>
<keyword evidence="5" id="KW-0804">Transcription</keyword>
<dbReference type="InterPro" id="IPR001841">
    <property type="entry name" value="Znf_RING"/>
</dbReference>
<dbReference type="SMART" id="SM00558">
    <property type="entry name" value="JmjC"/>
    <property type="match status" value="1"/>
</dbReference>
<dbReference type="InterPro" id="IPR017956">
    <property type="entry name" value="AT_hook_DNA-bd_motif"/>
</dbReference>
<evidence type="ECO:0000256" key="1">
    <source>
        <dbReference type="ARBA" id="ARBA00004123"/>
    </source>
</evidence>
<dbReference type="GO" id="GO:0031490">
    <property type="term" value="F:chromatin DNA binding"/>
    <property type="evidence" value="ECO:0007669"/>
    <property type="project" value="TreeGrafter"/>
</dbReference>
<organism evidence="11 12">
    <name type="scientific">Citrus unshiu</name>
    <name type="common">Satsuma mandarin</name>
    <name type="synonym">Citrus nobilis var. unshiu</name>
    <dbReference type="NCBI Taxonomy" id="55188"/>
    <lineage>
        <taxon>Eukaryota</taxon>
        <taxon>Viridiplantae</taxon>
        <taxon>Streptophyta</taxon>
        <taxon>Embryophyta</taxon>
        <taxon>Tracheophyta</taxon>
        <taxon>Spermatophyta</taxon>
        <taxon>Magnoliopsida</taxon>
        <taxon>eudicotyledons</taxon>
        <taxon>Gunneridae</taxon>
        <taxon>Pentapetalae</taxon>
        <taxon>rosids</taxon>
        <taxon>malvids</taxon>
        <taxon>Sapindales</taxon>
        <taxon>Rutaceae</taxon>
        <taxon>Aurantioideae</taxon>
        <taxon>Citrus</taxon>
    </lineage>
</organism>
<feature type="compositionally biased region" description="Basic and acidic residues" evidence="8">
    <location>
        <begin position="1477"/>
        <end position="1489"/>
    </location>
</feature>
<feature type="region of interest" description="Disordered" evidence="8">
    <location>
        <begin position="215"/>
        <end position="256"/>
    </location>
</feature>
<dbReference type="GO" id="GO:0003712">
    <property type="term" value="F:transcription coregulator activity"/>
    <property type="evidence" value="ECO:0007669"/>
    <property type="project" value="TreeGrafter"/>
</dbReference>
<comment type="similarity">
    <text evidence="2">Belongs to the JARID1 histone demethylase family.</text>
</comment>
<keyword evidence="4" id="KW-0805">Transcription regulation</keyword>
<dbReference type="PRINTS" id="PR00929">
    <property type="entry name" value="ATHOOK"/>
</dbReference>
<feature type="compositionally biased region" description="Basic and acidic residues" evidence="8">
    <location>
        <begin position="742"/>
        <end position="759"/>
    </location>
</feature>